<name>A0A917TZ20_9ACTN</name>
<feature type="region of interest" description="Disordered" evidence="1">
    <location>
        <begin position="59"/>
        <end position="80"/>
    </location>
</feature>
<organism evidence="2 3">
    <name type="scientific">Dactylosporangium sucinum</name>
    <dbReference type="NCBI Taxonomy" id="1424081"/>
    <lineage>
        <taxon>Bacteria</taxon>
        <taxon>Bacillati</taxon>
        <taxon>Actinomycetota</taxon>
        <taxon>Actinomycetes</taxon>
        <taxon>Micromonosporales</taxon>
        <taxon>Micromonosporaceae</taxon>
        <taxon>Dactylosporangium</taxon>
    </lineage>
</organism>
<dbReference type="EMBL" id="BMPI01000026">
    <property type="protein sequence ID" value="GGM44035.1"/>
    <property type="molecule type" value="Genomic_DNA"/>
</dbReference>
<keyword evidence="3" id="KW-1185">Reference proteome</keyword>
<reference evidence="2" key="2">
    <citation type="submission" date="2020-09" db="EMBL/GenBank/DDBJ databases">
        <authorList>
            <person name="Sun Q."/>
            <person name="Ohkuma M."/>
        </authorList>
    </citation>
    <scope>NUCLEOTIDE SEQUENCE</scope>
    <source>
        <strain evidence="2">JCM 19831</strain>
    </source>
</reference>
<evidence type="ECO:0000313" key="3">
    <source>
        <dbReference type="Proteomes" id="UP000642070"/>
    </source>
</evidence>
<reference evidence="2" key="1">
    <citation type="journal article" date="2014" name="Int. J. Syst. Evol. Microbiol.">
        <title>Complete genome sequence of Corynebacterium casei LMG S-19264T (=DSM 44701T), isolated from a smear-ripened cheese.</title>
        <authorList>
            <consortium name="US DOE Joint Genome Institute (JGI-PGF)"/>
            <person name="Walter F."/>
            <person name="Albersmeier A."/>
            <person name="Kalinowski J."/>
            <person name="Ruckert C."/>
        </authorList>
    </citation>
    <scope>NUCLEOTIDE SEQUENCE</scope>
    <source>
        <strain evidence="2">JCM 19831</strain>
    </source>
</reference>
<sequence length="80" mass="8334">MIRDGIGQDSRCVQLGLDAPGIPSRMVPARLDVLYVFRAARSGHVAPCRFAPGVATPDGALASPSGHAEAPEILARRGRG</sequence>
<evidence type="ECO:0000256" key="1">
    <source>
        <dbReference type="SAM" id="MobiDB-lite"/>
    </source>
</evidence>
<accession>A0A917TZ20</accession>
<dbReference type="AlphaFoldDB" id="A0A917TZ20"/>
<evidence type="ECO:0000313" key="2">
    <source>
        <dbReference type="EMBL" id="GGM44035.1"/>
    </source>
</evidence>
<dbReference type="Proteomes" id="UP000642070">
    <property type="component" value="Unassembled WGS sequence"/>
</dbReference>
<gene>
    <name evidence="2" type="ORF">GCM10007977_052060</name>
</gene>
<proteinExistence type="predicted"/>
<comment type="caution">
    <text evidence="2">The sequence shown here is derived from an EMBL/GenBank/DDBJ whole genome shotgun (WGS) entry which is preliminary data.</text>
</comment>
<protein>
    <submittedName>
        <fullName evidence="2">Uncharacterized protein</fullName>
    </submittedName>
</protein>